<organism evidence="1 2">
    <name type="scientific">Candidatus Staskawiczbacteria bacterium RIFCSPHIGHO2_02_FULL_42_22</name>
    <dbReference type="NCBI Taxonomy" id="1802207"/>
    <lineage>
        <taxon>Bacteria</taxon>
        <taxon>Candidatus Staskawicziibacteriota</taxon>
    </lineage>
</organism>
<gene>
    <name evidence="1" type="ORF">A3D44_01125</name>
</gene>
<comment type="caution">
    <text evidence="1">The sequence shown here is derived from an EMBL/GenBank/DDBJ whole genome shotgun (WGS) entry which is preliminary data.</text>
</comment>
<evidence type="ECO:0000313" key="2">
    <source>
        <dbReference type="Proteomes" id="UP000178820"/>
    </source>
</evidence>
<proteinExistence type="predicted"/>
<name>A0A1G2I3E4_9BACT</name>
<evidence type="ECO:0000313" key="1">
    <source>
        <dbReference type="EMBL" id="OGZ69275.1"/>
    </source>
</evidence>
<sequence length="143" mass="15400">MEKCKRCGVDVFLSGNTHCPRCYAVEDGRCPECDGCGSLVALGGGVTPLGSLIGWVPDASEPWQCPACKGMGVPDGKKFRVVRQATPVPRTLHGEDSRGTIWQGSDPSQYRAGIGCFDEGETIINRWMEEYSAASGWQEMPSA</sequence>
<dbReference type="EMBL" id="MHOT01000013">
    <property type="protein sequence ID" value="OGZ69275.1"/>
    <property type="molecule type" value="Genomic_DNA"/>
</dbReference>
<accession>A0A1G2I3E4</accession>
<dbReference type="AlphaFoldDB" id="A0A1G2I3E4"/>
<protein>
    <submittedName>
        <fullName evidence="1">Uncharacterized protein</fullName>
    </submittedName>
</protein>
<reference evidence="1 2" key="1">
    <citation type="journal article" date="2016" name="Nat. Commun.">
        <title>Thousands of microbial genomes shed light on interconnected biogeochemical processes in an aquifer system.</title>
        <authorList>
            <person name="Anantharaman K."/>
            <person name="Brown C.T."/>
            <person name="Hug L.A."/>
            <person name="Sharon I."/>
            <person name="Castelle C.J."/>
            <person name="Probst A.J."/>
            <person name="Thomas B.C."/>
            <person name="Singh A."/>
            <person name="Wilkins M.J."/>
            <person name="Karaoz U."/>
            <person name="Brodie E.L."/>
            <person name="Williams K.H."/>
            <person name="Hubbard S.S."/>
            <person name="Banfield J.F."/>
        </authorList>
    </citation>
    <scope>NUCLEOTIDE SEQUENCE [LARGE SCALE GENOMIC DNA]</scope>
</reference>
<dbReference type="Proteomes" id="UP000178820">
    <property type="component" value="Unassembled WGS sequence"/>
</dbReference>